<keyword evidence="4 12" id="KW-0812">Transmembrane</keyword>
<feature type="domain" description="G-protein coupled receptors family 1 profile" evidence="15">
    <location>
        <begin position="455"/>
        <end position="771"/>
    </location>
</feature>
<feature type="transmembrane region" description="Helical" evidence="14">
    <location>
        <begin position="570"/>
        <end position="591"/>
    </location>
</feature>
<evidence type="ECO:0000259" key="15">
    <source>
        <dbReference type="PROSITE" id="PS50262"/>
    </source>
</evidence>
<evidence type="ECO:0000256" key="1">
    <source>
        <dbReference type="ARBA" id="ARBA00004651"/>
    </source>
</evidence>
<keyword evidence="10" id="KW-0325">Glycoprotein</keyword>
<keyword evidence="17" id="KW-1185">Reference proteome</keyword>
<feature type="compositionally biased region" description="Low complexity" evidence="13">
    <location>
        <begin position="819"/>
        <end position="855"/>
    </location>
</feature>
<evidence type="ECO:0000256" key="2">
    <source>
        <dbReference type="ARBA" id="ARBA00010663"/>
    </source>
</evidence>
<evidence type="ECO:0000256" key="5">
    <source>
        <dbReference type="ARBA" id="ARBA00022989"/>
    </source>
</evidence>
<keyword evidence="8" id="KW-1015">Disulfide bond</keyword>
<evidence type="ECO:0000313" key="17">
    <source>
        <dbReference type="Proteomes" id="UP000790347"/>
    </source>
</evidence>
<dbReference type="PANTHER" id="PTHR24243:SF208">
    <property type="entry name" value="PYROKININ-1 RECEPTOR"/>
    <property type="match status" value="1"/>
</dbReference>
<comment type="subcellular location">
    <subcellularLocation>
        <location evidence="1">Cell membrane</location>
        <topology evidence="1">Multi-pass membrane protein</topology>
    </subcellularLocation>
</comment>
<dbReference type="SUPFAM" id="SSF81321">
    <property type="entry name" value="Family A G protein-coupled receptor-like"/>
    <property type="match status" value="1"/>
</dbReference>
<keyword evidence="5 14" id="KW-1133">Transmembrane helix</keyword>
<feature type="transmembrane region" description="Helical" evidence="14">
    <location>
        <begin position="517"/>
        <end position="539"/>
    </location>
</feature>
<reference evidence="16" key="1">
    <citation type="submission" date="2013-05" db="EMBL/GenBank/DDBJ databases">
        <authorList>
            <person name="Yim A.K.Y."/>
            <person name="Chan T.F."/>
            <person name="Ji K.M."/>
            <person name="Liu X.Y."/>
            <person name="Zhou J.W."/>
            <person name="Li R.Q."/>
            <person name="Yang K.Y."/>
            <person name="Li J."/>
            <person name="Li M."/>
            <person name="Law P.T.W."/>
            <person name="Wu Y.L."/>
            <person name="Cai Z.L."/>
            <person name="Qin H."/>
            <person name="Bao Y."/>
            <person name="Leung R.K.K."/>
            <person name="Ng P.K.S."/>
            <person name="Zou J."/>
            <person name="Zhong X.J."/>
            <person name="Ran P.X."/>
            <person name="Zhong N.S."/>
            <person name="Liu Z.G."/>
            <person name="Tsui S.K.W."/>
        </authorList>
    </citation>
    <scope>NUCLEOTIDE SEQUENCE</scope>
    <source>
        <strain evidence="16">Derf</strain>
        <tissue evidence="16">Whole organism</tissue>
    </source>
</reference>
<keyword evidence="6 12" id="KW-0297">G-protein coupled receptor</keyword>
<feature type="compositionally biased region" description="Low complexity" evidence="13">
    <location>
        <begin position="113"/>
        <end position="122"/>
    </location>
</feature>
<feature type="transmembrane region" description="Helical" evidence="14">
    <location>
        <begin position="745"/>
        <end position="762"/>
    </location>
</feature>
<feature type="compositionally biased region" description="Acidic residues" evidence="13">
    <location>
        <begin position="129"/>
        <end position="140"/>
    </location>
</feature>
<evidence type="ECO:0000256" key="14">
    <source>
        <dbReference type="SAM" id="Phobius"/>
    </source>
</evidence>
<reference evidence="16" key="2">
    <citation type="journal article" date="2022" name="Res Sq">
        <title>Comparative Genomics Reveals Insights into the Divergent Evolution of Astigmatic Mites and Household Pest Adaptations.</title>
        <authorList>
            <person name="Xiong Q."/>
            <person name="Wan A.T.-Y."/>
            <person name="Liu X.-Y."/>
            <person name="Fung C.S.-H."/>
            <person name="Xiao X."/>
            <person name="Malainual N."/>
            <person name="Hou J."/>
            <person name="Wang L."/>
            <person name="Wang M."/>
            <person name="Yang K."/>
            <person name="Cui Y."/>
            <person name="Leung E."/>
            <person name="Nong W."/>
            <person name="Shin S.-K."/>
            <person name="Au S."/>
            <person name="Jeong K.Y."/>
            <person name="Chew F.T."/>
            <person name="Hui J."/>
            <person name="Leung T.F."/>
            <person name="Tungtrongchitr A."/>
            <person name="Zhong N."/>
            <person name="Liu Z."/>
            <person name="Tsui S."/>
        </authorList>
    </citation>
    <scope>NUCLEOTIDE SEQUENCE</scope>
    <source>
        <strain evidence="16">Derf</strain>
        <tissue evidence="16">Whole organism</tissue>
    </source>
</reference>
<feature type="region of interest" description="Disordered" evidence="13">
    <location>
        <begin position="107"/>
        <end position="151"/>
    </location>
</feature>
<evidence type="ECO:0000256" key="11">
    <source>
        <dbReference type="ARBA" id="ARBA00023224"/>
    </source>
</evidence>
<evidence type="ECO:0000256" key="6">
    <source>
        <dbReference type="ARBA" id="ARBA00023040"/>
    </source>
</evidence>
<evidence type="ECO:0000256" key="12">
    <source>
        <dbReference type="RuleBase" id="RU000688"/>
    </source>
</evidence>
<comment type="similarity">
    <text evidence="2 12">Belongs to the G-protein coupled receptor 1 family.</text>
</comment>
<feature type="transmembrane region" description="Helical" evidence="14">
    <location>
        <begin position="435"/>
        <end position="464"/>
    </location>
</feature>
<dbReference type="AlphaFoldDB" id="A0A922HNI1"/>
<feature type="transmembrane region" description="Helical" evidence="14">
    <location>
        <begin position="476"/>
        <end position="497"/>
    </location>
</feature>
<dbReference type="Pfam" id="PF00001">
    <property type="entry name" value="7tm_1"/>
    <property type="match status" value="1"/>
</dbReference>
<keyword evidence="11 12" id="KW-0807">Transducer</keyword>
<organism evidence="16 17">
    <name type="scientific">Dermatophagoides farinae</name>
    <name type="common">American house dust mite</name>
    <dbReference type="NCBI Taxonomy" id="6954"/>
    <lineage>
        <taxon>Eukaryota</taxon>
        <taxon>Metazoa</taxon>
        <taxon>Ecdysozoa</taxon>
        <taxon>Arthropoda</taxon>
        <taxon>Chelicerata</taxon>
        <taxon>Arachnida</taxon>
        <taxon>Acari</taxon>
        <taxon>Acariformes</taxon>
        <taxon>Sarcoptiformes</taxon>
        <taxon>Astigmata</taxon>
        <taxon>Psoroptidia</taxon>
        <taxon>Analgoidea</taxon>
        <taxon>Pyroglyphidae</taxon>
        <taxon>Dermatophagoidinae</taxon>
        <taxon>Dermatophagoides</taxon>
    </lineage>
</organism>
<comment type="caution">
    <text evidence="16">The sequence shown here is derived from an EMBL/GenBank/DDBJ whole genome shotgun (WGS) entry which is preliminary data.</text>
</comment>
<evidence type="ECO:0000256" key="13">
    <source>
        <dbReference type="SAM" id="MobiDB-lite"/>
    </source>
</evidence>
<evidence type="ECO:0000256" key="7">
    <source>
        <dbReference type="ARBA" id="ARBA00023136"/>
    </source>
</evidence>
<dbReference type="GO" id="GO:0005886">
    <property type="term" value="C:plasma membrane"/>
    <property type="evidence" value="ECO:0007669"/>
    <property type="project" value="UniProtKB-SubCell"/>
</dbReference>
<dbReference type="PANTHER" id="PTHR24243">
    <property type="entry name" value="G-PROTEIN COUPLED RECEPTOR"/>
    <property type="match status" value="1"/>
</dbReference>
<dbReference type="PRINTS" id="PR00237">
    <property type="entry name" value="GPCRRHODOPSN"/>
</dbReference>
<dbReference type="InterPro" id="IPR005390">
    <property type="entry name" value="NeuromedU_rcpt"/>
</dbReference>
<dbReference type="Proteomes" id="UP000790347">
    <property type="component" value="Unassembled WGS sequence"/>
</dbReference>
<feature type="region of interest" description="Disordered" evidence="13">
    <location>
        <begin position="797"/>
        <end position="855"/>
    </location>
</feature>
<evidence type="ECO:0000256" key="8">
    <source>
        <dbReference type="ARBA" id="ARBA00023157"/>
    </source>
</evidence>
<feature type="compositionally biased region" description="Low complexity" evidence="13">
    <location>
        <begin position="797"/>
        <end position="812"/>
    </location>
</feature>
<keyword evidence="7 14" id="KW-0472">Membrane</keyword>
<proteinExistence type="inferred from homology"/>
<evidence type="ECO:0000313" key="16">
    <source>
        <dbReference type="EMBL" id="KAH9493396.1"/>
    </source>
</evidence>
<accession>A0A922HNI1</accession>
<sequence length="889" mass="102488">MNPSGNEFTLRVAICDLVERLKRMQHKCSYLEECRNQLVKEVIRLRLQNEWLARQIGNDSPEISSLPPPPPPPTQSQQQQNLQICFSCNQQSANNNNNNLVNHNAHCQHHHQQQQQMINGHQKSNRLNDDDDDDEEEEESPMTNRSATAKDDSSIHLINILNEFERNDNSEESNRQDSIRQLTIQMLKDLDAEMKTGKLKMELINFVRNNIENSSSSNDDGDELIKFDNHQMEMDGKQQQQQQQQQPMINQTNQSNDYEAFNNNSDYYTNSHNINVQQQQQQQRAITMAKIIERSTNDVDVDEEKLNKLQPSSQRQTISRRQDAENRNFLNSATATTTAAAAATATATTTSIFNSIDLVTQENQLINIIKIIRNDIKYLHQGVLASTDKLNRLKTRQLRHFFQKQINLEQQQHQQQQSGTTHLYEHLGPQQALPLIWLILMTFVYIFILISGIIGNIITILVIFRFRYMQTITNLYLCNLAITDLISLMFSLPLELYTLWHQYPWQLGPIMCSLKTLILEGTANASVLTLVAFTVERFLAICGSTKHQTLQPSTQTLFKNDKSIIRIKRLVYRNIALIWIISIVGALPLVLLTRVNYLEFNQKKLKQSAWCGLAYNEPDKRWELIMLLSTIIFFLIPLIIITYLYYKIAKKLKKATKLDNMNSHYYQHQNQNQNHYQHHHQHQHQSDIGQLNDHVISRKIIQSRRIVIRMLVVIVIVFTFCWSPFHAQRLLFLYVTLYSSWNMVLRQINGILFLSAGCLYYLNSSLNPLIYSLLSTRFRAAFMLYVQTCCGRHGLNSSGHSNSGQSAQQQQQHSHHHQQQQQRIGNRQFAHQLSIGGNDGRNNNNNSNNSSINGGNGNSILGVSGGGKDTIDCDDRYIIDGYDDGKQSK</sequence>
<gene>
    <name evidence="16" type="primary">NMUR1_2</name>
    <name evidence="16" type="ORF">DERF_014147</name>
</gene>
<name>A0A922HNI1_DERFA</name>
<feature type="transmembrane region" description="Helical" evidence="14">
    <location>
        <begin position="706"/>
        <end position="725"/>
    </location>
</feature>
<dbReference type="InterPro" id="IPR000276">
    <property type="entry name" value="GPCR_Rhodpsn"/>
</dbReference>
<dbReference type="PROSITE" id="PS50262">
    <property type="entry name" value="G_PROTEIN_RECEP_F1_2"/>
    <property type="match status" value="1"/>
</dbReference>
<keyword evidence="9 12" id="KW-0675">Receptor</keyword>
<evidence type="ECO:0000256" key="4">
    <source>
        <dbReference type="ARBA" id="ARBA00022692"/>
    </source>
</evidence>
<dbReference type="EMBL" id="ASGP02000008">
    <property type="protein sequence ID" value="KAH9493396.1"/>
    <property type="molecule type" value="Genomic_DNA"/>
</dbReference>
<dbReference type="PROSITE" id="PS00237">
    <property type="entry name" value="G_PROTEIN_RECEP_F1_1"/>
    <property type="match status" value="1"/>
</dbReference>
<feature type="region of interest" description="Disordered" evidence="13">
    <location>
        <begin position="58"/>
        <end position="81"/>
    </location>
</feature>
<dbReference type="PRINTS" id="PR01565">
    <property type="entry name" value="NEUROMEDINUR"/>
</dbReference>
<dbReference type="GO" id="GO:0001607">
    <property type="term" value="F:neuromedin U receptor activity"/>
    <property type="evidence" value="ECO:0007669"/>
    <property type="project" value="InterPro"/>
</dbReference>
<dbReference type="InterPro" id="IPR017452">
    <property type="entry name" value="GPCR_Rhodpsn_7TM"/>
</dbReference>
<keyword evidence="3" id="KW-1003">Cell membrane</keyword>
<protein>
    <submittedName>
        <fullName evidence="16">Neuromedin U receptor</fullName>
    </submittedName>
</protein>
<feature type="transmembrane region" description="Helical" evidence="14">
    <location>
        <begin position="624"/>
        <end position="646"/>
    </location>
</feature>
<evidence type="ECO:0000256" key="10">
    <source>
        <dbReference type="ARBA" id="ARBA00023180"/>
    </source>
</evidence>
<dbReference type="Gene3D" id="1.20.1070.10">
    <property type="entry name" value="Rhodopsin 7-helix transmembrane proteins"/>
    <property type="match status" value="1"/>
</dbReference>
<evidence type="ECO:0000256" key="9">
    <source>
        <dbReference type="ARBA" id="ARBA00023170"/>
    </source>
</evidence>
<evidence type="ECO:0000256" key="3">
    <source>
        <dbReference type="ARBA" id="ARBA00022475"/>
    </source>
</evidence>